<keyword evidence="9" id="KW-1185">Reference proteome</keyword>
<dbReference type="InterPro" id="IPR000531">
    <property type="entry name" value="Beta-barrel_TonB"/>
</dbReference>
<dbReference type="Gene3D" id="2.170.130.10">
    <property type="entry name" value="TonB-dependent receptor, plug domain"/>
    <property type="match status" value="1"/>
</dbReference>
<evidence type="ECO:0000256" key="1">
    <source>
        <dbReference type="ARBA" id="ARBA00004442"/>
    </source>
</evidence>
<dbReference type="PANTHER" id="PTHR47234:SF2">
    <property type="entry name" value="TONB-DEPENDENT RECEPTOR"/>
    <property type="match status" value="1"/>
</dbReference>
<keyword evidence="5" id="KW-0732">Signal</keyword>
<reference evidence="8 9" key="1">
    <citation type="submission" date="2024-06" db="EMBL/GenBank/DDBJ databases">
        <title>Genomic Encyclopedia of Type Strains, Phase IV (KMG-IV): sequencing the most valuable type-strain genomes for metagenomic binning, comparative biology and taxonomic classification.</title>
        <authorList>
            <person name="Goeker M."/>
        </authorList>
    </citation>
    <scope>NUCLEOTIDE SEQUENCE [LARGE SCALE GENOMIC DNA]</scope>
    <source>
        <strain evidence="8 9">DSM 17809</strain>
    </source>
</reference>
<keyword evidence="2 4" id="KW-0472">Membrane</keyword>
<keyword evidence="8" id="KW-0675">Receptor</keyword>
<evidence type="ECO:0000256" key="5">
    <source>
        <dbReference type="SAM" id="SignalP"/>
    </source>
</evidence>
<evidence type="ECO:0000256" key="4">
    <source>
        <dbReference type="RuleBase" id="RU003357"/>
    </source>
</evidence>
<feature type="signal peptide" evidence="5">
    <location>
        <begin position="1"/>
        <end position="29"/>
    </location>
</feature>
<comment type="subcellular location">
    <subcellularLocation>
        <location evidence="1 4">Cell outer membrane</location>
    </subcellularLocation>
</comment>
<evidence type="ECO:0000313" key="8">
    <source>
        <dbReference type="EMBL" id="MET3525891.1"/>
    </source>
</evidence>
<keyword evidence="4" id="KW-0798">TonB box</keyword>
<keyword evidence="3" id="KW-0998">Cell outer membrane</keyword>
<evidence type="ECO:0000259" key="7">
    <source>
        <dbReference type="Pfam" id="PF07715"/>
    </source>
</evidence>
<feature type="domain" description="TonB-dependent receptor plug" evidence="7">
    <location>
        <begin position="52"/>
        <end position="175"/>
    </location>
</feature>
<dbReference type="EMBL" id="JBEPLU010000001">
    <property type="protein sequence ID" value="MET3525891.1"/>
    <property type="molecule type" value="Genomic_DNA"/>
</dbReference>
<accession>A0ABV2EH02</accession>
<dbReference type="InterPro" id="IPR012910">
    <property type="entry name" value="Plug_dom"/>
</dbReference>
<dbReference type="Pfam" id="PF07715">
    <property type="entry name" value="Plug"/>
    <property type="match status" value="1"/>
</dbReference>
<name>A0ABV2EH02_9CAUL</name>
<dbReference type="Gene3D" id="2.40.170.20">
    <property type="entry name" value="TonB-dependent receptor, beta-barrel domain"/>
    <property type="match status" value="1"/>
</dbReference>
<dbReference type="Proteomes" id="UP001549110">
    <property type="component" value="Unassembled WGS sequence"/>
</dbReference>
<feature type="chain" id="PRO_5045767782" evidence="5">
    <location>
        <begin position="30"/>
        <end position="1027"/>
    </location>
</feature>
<evidence type="ECO:0000256" key="3">
    <source>
        <dbReference type="ARBA" id="ARBA00023237"/>
    </source>
</evidence>
<dbReference type="InterPro" id="IPR037066">
    <property type="entry name" value="Plug_dom_sf"/>
</dbReference>
<proteinExistence type="inferred from homology"/>
<comment type="similarity">
    <text evidence="4">Belongs to the TonB-dependent receptor family.</text>
</comment>
<feature type="domain" description="TonB-dependent receptor-like beta-barrel" evidence="6">
    <location>
        <begin position="496"/>
        <end position="995"/>
    </location>
</feature>
<dbReference type="Pfam" id="PF00593">
    <property type="entry name" value="TonB_dep_Rec_b-barrel"/>
    <property type="match status" value="1"/>
</dbReference>
<dbReference type="PANTHER" id="PTHR47234">
    <property type="match status" value="1"/>
</dbReference>
<dbReference type="RefSeq" id="WP_331930993.1">
    <property type="nucleotide sequence ID" value="NZ_JBEPLU010000001.1"/>
</dbReference>
<dbReference type="SUPFAM" id="SSF56935">
    <property type="entry name" value="Porins"/>
    <property type="match status" value="1"/>
</dbReference>
<gene>
    <name evidence="8" type="ORF">ABID41_000986</name>
</gene>
<comment type="caution">
    <text evidence="8">The sequence shown here is derived from an EMBL/GenBank/DDBJ whole genome shotgun (WGS) entry which is preliminary data.</text>
</comment>
<sequence>MKSTVSSRAAMLATSAICAIAGLATPVWAQSNEAAVEEVVVVGSQIQGAKVTAALPVTVVDANQIQATAAGSGDELFRSIPQAGNVTFNSSFIPGSSNSARGDVNSVSLRNLGAGNTLVLINGRRTVYHPTTQAESLVPTFTYNTNAIPVAGLKSIEVLRDGAAAIYGTDAVAGVINTVLRDDIDGGQLEFQYGTAPGTNLREGRLSGFFGRDIQEGRGNITLFGSLEKRSALLASDQDYTASQDRRPLFAGTEFADTVSLDSRPTTSGFGAFQAMGVTSAIRQGTTAITGATGIFHTSPQPVSCTVVIGPALCVVPGAFNTTTDRAFRPDVLAQTKASVIPQADRINLFVSGHYDLNDEVTFFGEAGYYHARTEGNVAQYNALSTSPAISIGPNAYWNPFGATTLANGQPNPNRLPGLVGVPDSGLRLTFNSYGLLDLGASQVIVKNDQYRLLGGLRGEKYGFHWESAALYSEATVDDRSYALDGTAFSAAVNRTTADAYNPFNGIGAGTNLVTGGDQTPSSAAAMAGLIIPITRANKTTLALWDFKISRPDLFTIWGGDIGLAAGVEIRRETYQDDRDANIDGTISYVDAITGPIVGGAVALSNIPGTSVSPDVKGHRTVKSAYAELAIPLVSPEMDIPFVDRLEMQLAGRIEDYSDVGSVAKPKVAAAWDVVPGFRLRGSWSQGFKAPNLEQINVAQVSRTNSRRDYYFCEADLRAGRITSFSQCAQSRTTRAVRAGNPDLKPETSESLSYGIVFQPEFLPPEVGQFIFTVDVWKIRQKGIVGLFGEGNAVILDYLMRMEGSSNPAVHRLAPTPDNIAVFEGTGLAPVGFVEYADDKYVNQLPQVTQGVDFAVNWRLATESFGDFSVDLNVARLDKLYQSPTEGLAALLEARAAGKINSGTIITGGQDIVGQNGAPEWRGTGSVNWRYNNFAVNWLTTYTGEFYSTALTYSTGEYFRVPDTLVHNASVSYTFEDTDNKYLQGTRILVGARNLFDKEPPLVSDGYPATVYNPYARYVYFNIRKSF</sequence>
<evidence type="ECO:0000259" key="6">
    <source>
        <dbReference type="Pfam" id="PF00593"/>
    </source>
</evidence>
<evidence type="ECO:0000313" key="9">
    <source>
        <dbReference type="Proteomes" id="UP001549110"/>
    </source>
</evidence>
<evidence type="ECO:0000256" key="2">
    <source>
        <dbReference type="ARBA" id="ARBA00023136"/>
    </source>
</evidence>
<protein>
    <submittedName>
        <fullName evidence="8">Outer membrane receptor protein involved in Fe transport</fullName>
    </submittedName>
</protein>
<dbReference type="InterPro" id="IPR036942">
    <property type="entry name" value="Beta-barrel_TonB_sf"/>
</dbReference>
<organism evidence="8 9">
    <name type="scientific">Phenylobacterium koreense</name>
    <dbReference type="NCBI Taxonomy" id="266125"/>
    <lineage>
        <taxon>Bacteria</taxon>
        <taxon>Pseudomonadati</taxon>
        <taxon>Pseudomonadota</taxon>
        <taxon>Alphaproteobacteria</taxon>
        <taxon>Caulobacterales</taxon>
        <taxon>Caulobacteraceae</taxon>
        <taxon>Phenylobacterium</taxon>
    </lineage>
</organism>